<proteinExistence type="predicted"/>
<dbReference type="InParanoid" id="A0A7N2MS58"/>
<dbReference type="EnsemblPlants" id="QL10p048902:mrna">
    <property type="protein sequence ID" value="QL10p048902:mrna:CDS:1"/>
    <property type="gene ID" value="QL10p048902"/>
</dbReference>
<dbReference type="PANTHER" id="PTHR47266">
    <property type="entry name" value="ENDONUCLEASE-RELATED"/>
    <property type="match status" value="1"/>
</dbReference>
<evidence type="ECO:0000256" key="1">
    <source>
        <dbReference type="SAM" id="Coils"/>
    </source>
</evidence>
<feature type="coiled-coil region" evidence="1">
    <location>
        <begin position="62"/>
        <end position="93"/>
    </location>
</feature>
<organism evidence="2 3">
    <name type="scientific">Quercus lobata</name>
    <name type="common">Valley oak</name>
    <dbReference type="NCBI Taxonomy" id="97700"/>
    <lineage>
        <taxon>Eukaryota</taxon>
        <taxon>Viridiplantae</taxon>
        <taxon>Streptophyta</taxon>
        <taxon>Embryophyta</taxon>
        <taxon>Tracheophyta</taxon>
        <taxon>Spermatophyta</taxon>
        <taxon>Magnoliopsida</taxon>
        <taxon>eudicotyledons</taxon>
        <taxon>Gunneridae</taxon>
        <taxon>Pentapetalae</taxon>
        <taxon>rosids</taxon>
        <taxon>fabids</taxon>
        <taxon>Fagales</taxon>
        <taxon>Fagaceae</taxon>
        <taxon>Quercus</taxon>
    </lineage>
</organism>
<accession>A0A7N2MS58</accession>
<dbReference type="Proteomes" id="UP000594261">
    <property type="component" value="Chromosome 10"/>
</dbReference>
<sequence>MVNPNCKDCSLRLTGALWAYCTTFKTPIGMSPNRLVYGKACHLPVELEQKAYWAIKILNFDLDKAHAQCKLQLNELEEIRNDAYDNAQIYKERMKAFHDKNIMRKSFEPSHKVFLYNSRIHLFPGKLKSRWSGPYTVKTVFPHGAIDIGNPNNDSVFKVNGQRLKLFFDDFFPEVDTTSLKEPVYLD</sequence>
<dbReference type="InterPro" id="IPR052160">
    <property type="entry name" value="Gypsy_RT_Integrase-like"/>
</dbReference>
<name>A0A7N2MS58_QUELO</name>
<evidence type="ECO:0000313" key="3">
    <source>
        <dbReference type="Proteomes" id="UP000594261"/>
    </source>
</evidence>
<dbReference type="OMA" id="WAFRIAY"/>
<dbReference type="EMBL" id="LRBV02000010">
    <property type="status" value="NOT_ANNOTATED_CDS"/>
    <property type="molecule type" value="Genomic_DNA"/>
</dbReference>
<reference evidence="2" key="2">
    <citation type="submission" date="2021-01" db="UniProtKB">
        <authorList>
            <consortium name="EnsemblPlants"/>
        </authorList>
    </citation>
    <scope>IDENTIFICATION</scope>
</reference>
<dbReference type="GO" id="GO:0003676">
    <property type="term" value="F:nucleic acid binding"/>
    <property type="evidence" value="ECO:0007669"/>
    <property type="project" value="InterPro"/>
</dbReference>
<reference evidence="2 3" key="1">
    <citation type="journal article" date="2016" name="G3 (Bethesda)">
        <title>First Draft Assembly and Annotation of the Genome of a California Endemic Oak Quercus lobata Nee (Fagaceae).</title>
        <authorList>
            <person name="Sork V.L."/>
            <person name="Fitz-Gibbon S.T."/>
            <person name="Puiu D."/>
            <person name="Crepeau M."/>
            <person name="Gugger P.F."/>
            <person name="Sherman R."/>
            <person name="Stevens K."/>
            <person name="Langley C.H."/>
            <person name="Pellegrini M."/>
            <person name="Salzberg S.L."/>
        </authorList>
    </citation>
    <scope>NUCLEOTIDE SEQUENCE [LARGE SCALE GENOMIC DNA]</scope>
    <source>
        <strain evidence="2 3">cv. SW786</strain>
    </source>
</reference>
<keyword evidence="3" id="KW-1185">Reference proteome</keyword>
<dbReference type="Gene3D" id="3.30.420.10">
    <property type="entry name" value="Ribonuclease H-like superfamily/Ribonuclease H"/>
    <property type="match status" value="1"/>
</dbReference>
<dbReference type="AlphaFoldDB" id="A0A7N2MS58"/>
<keyword evidence="1" id="KW-0175">Coiled coil</keyword>
<evidence type="ECO:0008006" key="4">
    <source>
        <dbReference type="Google" id="ProtNLM"/>
    </source>
</evidence>
<protein>
    <recommendedName>
        <fullName evidence="4">Reverse transcriptase domain-containing protein</fullName>
    </recommendedName>
</protein>
<dbReference type="Gramene" id="QL10p048902:mrna">
    <property type="protein sequence ID" value="QL10p048902:mrna:CDS:1"/>
    <property type="gene ID" value="QL10p048902"/>
</dbReference>
<dbReference type="InterPro" id="IPR036397">
    <property type="entry name" value="RNaseH_sf"/>
</dbReference>
<evidence type="ECO:0000313" key="2">
    <source>
        <dbReference type="EnsemblPlants" id="QL10p048902:mrna:CDS:1"/>
    </source>
</evidence>